<dbReference type="AlphaFoldDB" id="A6I3I5"/>
<evidence type="ECO:0000256" key="1">
    <source>
        <dbReference type="SAM" id="MobiDB-lite"/>
    </source>
</evidence>
<sequence>MPGLQNCKQSLASLGCEIPRGKLFTRYGLQREEPQPSSESTRKEEAMHRRGDVKLLEDAWWDNIGGFLPGVRAE</sequence>
<proteinExistence type="predicted"/>
<organism evidence="2 3">
    <name type="scientific">Rattus norvegicus</name>
    <name type="common">Rat</name>
    <dbReference type="NCBI Taxonomy" id="10116"/>
    <lineage>
        <taxon>Eukaryota</taxon>
        <taxon>Metazoa</taxon>
        <taxon>Chordata</taxon>
        <taxon>Craniata</taxon>
        <taxon>Vertebrata</taxon>
        <taxon>Euteleostomi</taxon>
        <taxon>Mammalia</taxon>
        <taxon>Eutheria</taxon>
        <taxon>Euarchontoglires</taxon>
        <taxon>Glires</taxon>
        <taxon>Rodentia</taxon>
        <taxon>Myomorpha</taxon>
        <taxon>Muroidea</taxon>
        <taxon>Muridae</taxon>
        <taxon>Murinae</taxon>
        <taxon>Rattus</taxon>
    </lineage>
</organism>
<protein>
    <submittedName>
        <fullName evidence="2">RCG25779</fullName>
    </submittedName>
</protein>
<evidence type="ECO:0000313" key="2">
    <source>
        <dbReference type="EMBL" id="EDL77041.1"/>
    </source>
</evidence>
<reference evidence="2 3" key="1">
    <citation type="submission" date="2005-09" db="EMBL/GenBank/DDBJ databases">
        <authorList>
            <person name="Mural R.J."/>
            <person name="Li P.W."/>
            <person name="Adams M.D."/>
            <person name="Amanatides P.G."/>
            <person name="Baden-Tillson H."/>
            <person name="Barnstead M."/>
            <person name="Chin S.H."/>
            <person name="Dew I."/>
            <person name="Evans C.A."/>
            <person name="Ferriera S."/>
            <person name="Flanigan M."/>
            <person name="Fosler C."/>
            <person name="Glodek A."/>
            <person name="Gu Z."/>
            <person name="Holt R.A."/>
            <person name="Jennings D."/>
            <person name="Kraft C.L."/>
            <person name="Lu F."/>
            <person name="Nguyen T."/>
            <person name="Nusskern D.R."/>
            <person name="Pfannkoch C.M."/>
            <person name="Sitter C."/>
            <person name="Sutton G.G."/>
            <person name="Venter J.C."/>
            <person name="Wang Z."/>
            <person name="Woodage T."/>
            <person name="Zheng X.H."/>
            <person name="Zhong F."/>
        </authorList>
    </citation>
    <scope>NUCLEOTIDE SEQUENCE [LARGE SCALE GENOMIC DNA]</scope>
    <source>
        <strain>BN</strain>
        <strain evidence="3">Sprague-Dawley</strain>
    </source>
</reference>
<evidence type="ECO:0000313" key="3">
    <source>
        <dbReference type="Proteomes" id="UP000234681"/>
    </source>
</evidence>
<feature type="compositionally biased region" description="Basic and acidic residues" evidence="1">
    <location>
        <begin position="29"/>
        <end position="49"/>
    </location>
</feature>
<dbReference type="EMBL" id="CH473954">
    <property type="protein sequence ID" value="EDL77041.1"/>
    <property type="molecule type" value="Genomic_DNA"/>
</dbReference>
<dbReference type="Proteomes" id="UP000234681">
    <property type="component" value="Chromosome 8"/>
</dbReference>
<name>A6I3I5_RAT</name>
<accession>A6I3I5</accession>
<feature type="non-terminal residue" evidence="2">
    <location>
        <position position="74"/>
    </location>
</feature>
<gene>
    <name evidence="2" type="ORF">rCG_25779</name>
</gene>
<feature type="region of interest" description="Disordered" evidence="1">
    <location>
        <begin position="28"/>
        <end position="49"/>
    </location>
</feature>